<name>A0A1F5F5F8_9BACT</name>
<proteinExistence type="predicted"/>
<sequence length="168" mass="19173">MESMRVQELVLAEEIGFAGNISDVAFQAFNGETDARFYSWRMMLCHTSLDELTDSFTANYDGNTPEVVCTADPLSITCQTDDWVAMPNFSDFAYDGEDNLLIEYQWQLDNSLDVYTWTWATEIQRILYNKKLDEDTGFSEPLMHRLRLTLEPEQAVVGTSWGVIKAGI</sequence>
<dbReference type="STRING" id="1817816.A2Y64_00415"/>
<organism evidence="1 2">
    <name type="scientific">Candidatus Coatesbacteria bacterium RBG_13_66_14</name>
    <dbReference type="NCBI Taxonomy" id="1817816"/>
    <lineage>
        <taxon>Bacteria</taxon>
        <taxon>Candidatus Coatesiibacteriota</taxon>
    </lineage>
</organism>
<dbReference type="AlphaFoldDB" id="A0A1F5F5F8"/>
<gene>
    <name evidence="1" type="ORF">A2Y64_00415</name>
</gene>
<protein>
    <submittedName>
        <fullName evidence="1">Uncharacterized protein</fullName>
    </submittedName>
</protein>
<accession>A0A1F5F5F8</accession>
<evidence type="ECO:0000313" key="1">
    <source>
        <dbReference type="EMBL" id="OGD74816.1"/>
    </source>
</evidence>
<reference evidence="1 2" key="1">
    <citation type="journal article" date="2016" name="Nat. Commun.">
        <title>Thousands of microbial genomes shed light on interconnected biogeochemical processes in an aquifer system.</title>
        <authorList>
            <person name="Anantharaman K."/>
            <person name="Brown C.T."/>
            <person name="Hug L.A."/>
            <person name="Sharon I."/>
            <person name="Castelle C.J."/>
            <person name="Probst A.J."/>
            <person name="Thomas B.C."/>
            <person name="Singh A."/>
            <person name="Wilkins M.J."/>
            <person name="Karaoz U."/>
            <person name="Brodie E.L."/>
            <person name="Williams K.H."/>
            <person name="Hubbard S.S."/>
            <person name="Banfield J.F."/>
        </authorList>
    </citation>
    <scope>NUCLEOTIDE SEQUENCE [LARGE SCALE GENOMIC DNA]</scope>
</reference>
<dbReference type="EMBL" id="MFAF01000092">
    <property type="protein sequence ID" value="OGD74816.1"/>
    <property type="molecule type" value="Genomic_DNA"/>
</dbReference>
<evidence type="ECO:0000313" key="2">
    <source>
        <dbReference type="Proteomes" id="UP000177187"/>
    </source>
</evidence>
<comment type="caution">
    <text evidence="1">The sequence shown here is derived from an EMBL/GenBank/DDBJ whole genome shotgun (WGS) entry which is preliminary data.</text>
</comment>
<dbReference type="Proteomes" id="UP000177187">
    <property type="component" value="Unassembled WGS sequence"/>
</dbReference>